<keyword evidence="7" id="KW-1185">Reference proteome</keyword>
<name>A0ABU9Y420_9SPHN</name>
<accession>A0ABU9Y420</accession>
<evidence type="ECO:0000256" key="3">
    <source>
        <dbReference type="ARBA" id="ARBA00023004"/>
    </source>
</evidence>
<evidence type="ECO:0000313" key="7">
    <source>
        <dbReference type="Proteomes" id="UP001419910"/>
    </source>
</evidence>
<keyword evidence="1 4" id="KW-0349">Heme</keyword>
<dbReference type="Gene3D" id="1.10.760.10">
    <property type="entry name" value="Cytochrome c-like domain"/>
    <property type="match status" value="1"/>
</dbReference>
<dbReference type="RefSeq" id="WP_343888297.1">
    <property type="nucleotide sequence ID" value="NZ_BAAAEH010000008.1"/>
</dbReference>
<evidence type="ECO:0000256" key="2">
    <source>
        <dbReference type="ARBA" id="ARBA00022723"/>
    </source>
</evidence>
<evidence type="ECO:0000256" key="1">
    <source>
        <dbReference type="ARBA" id="ARBA00022617"/>
    </source>
</evidence>
<evidence type="ECO:0000256" key="4">
    <source>
        <dbReference type="PROSITE-ProRule" id="PRU00433"/>
    </source>
</evidence>
<keyword evidence="3 4" id="KW-0408">Iron</keyword>
<feature type="domain" description="Cytochrome c" evidence="5">
    <location>
        <begin position="35"/>
        <end position="139"/>
    </location>
</feature>
<dbReference type="PROSITE" id="PS51007">
    <property type="entry name" value="CYTC"/>
    <property type="match status" value="1"/>
</dbReference>
<evidence type="ECO:0000313" key="6">
    <source>
        <dbReference type="EMBL" id="MEN2790550.1"/>
    </source>
</evidence>
<dbReference type="InterPro" id="IPR036909">
    <property type="entry name" value="Cyt_c-like_dom_sf"/>
</dbReference>
<comment type="caution">
    <text evidence="6">The sequence shown here is derived from an EMBL/GenBank/DDBJ whole genome shotgun (WGS) entry which is preliminary data.</text>
</comment>
<reference evidence="6 7" key="1">
    <citation type="submission" date="2024-05" db="EMBL/GenBank/DDBJ databases">
        <authorList>
            <person name="Liu Q."/>
            <person name="Xin Y.-H."/>
        </authorList>
    </citation>
    <scope>NUCLEOTIDE SEQUENCE [LARGE SCALE GENOMIC DNA]</scope>
    <source>
        <strain evidence="6 7">CGMCC 1.10181</strain>
    </source>
</reference>
<evidence type="ECO:0000259" key="5">
    <source>
        <dbReference type="PROSITE" id="PS51007"/>
    </source>
</evidence>
<dbReference type="InterPro" id="IPR009056">
    <property type="entry name" value="Cyt_c-like_dom"/>
</dbReference>
<dbReference type="Proteomes" id="UP001419910">
    <property type="component" value="Unassembled WGS sequence"/>
</dbReference>
<organism evidence="6 7">
    <name type="scientific">Sphingomonas oligophenolica</name>
    <dbReference type="NCBI Taxonomy" id="301154"/>
    <lineage>
        <taxon>Bacteria</taxon>
        <taxon>Pseudomonadati</taxon>
        <taxon>Pseudomonadota</taxon>
        <taxon>Alphaproteobacteria</taxon>
        <taxon>Sphingomonadales</taxon>
        <taxon>Sphingomonadaceae</taxon>
        <taxon>Sphingomonas</taxon>
    </lineage>
</organism>
<proteinExistence type="predicted"/>
<protein>
    <submittedName>
        <fullName evidence="6">Cytochrome C</fullName>
    </submittedName>
</protein>
<dbReference type="SUPFAM" id="SSF46626">
    <property type="entry name" value="Cytochrome c"/>
    <property type="match status" value="1"/>
</dbReference>
<sequence length="171" mass="18500">MHRRAGMAFCFALIALAGFGVARGEIAPASLPLMEDPALARSDYLEQCAGCHGVNGSTAPAELPELRGRVGWFMCTPEARAYLLRLPNVAQSRIKDDGELADMMNFVVFVLGEGSAPAGTKPFTAEEVARERRLALTTTALTVERARQADAVIRKCHAPASLRLLYPAQMR</sequence>
<gene>
    <name evidence="6" type="ORF">ABC974_13000</name>
</gene>
<keyword evidence="2 4" id="KW-0479">Metal-binding</keyword>
<dbReference type="EMBL" id="JBDIME010000010">
    <property type="protein sequence ID" value="MEN2790550.1"/>
    <property type="molecule type" value="Genomic_DNA"/>
</dbReference>